<evidence type="ECO:0000256" key="1">
    <source>
        <dbReference type="SAM" id="MobiDB-lite"/>
    </source>
</evidence>
<comment type="caution">
    <text evidence="2">The sequence shown here is derived from an EMBL/GenBank/DDBJ whole genome shotgun (WGS) entry which is preliminary data.</text>
</comment>
<dbReference type="Proteomes" id="UP000283734">
    <property type="component" value="Unassembled WGS sequence"/>
</dbReference>
<name>A0A418Y2Z4_9GAMM</name>
<dbReference type="OrthoDB" id="6078202at2"/>
<dbReference type="AlphaFoldDB" id="A0A418Y2Z4"/>
<reference evidence="2 3" key="1">
    <citation type="submission" date="2018-09" db="EMBL/GenBank/DDBJ databases">
        <title>Alcanivorax profundi sp. nov., isolated from 1000 m-depth seawater of the Mariana Trench.</title>
        <authorList>
            <person name="Liu J."/>
        </authorList>
    </citation>
    <scope>NUCLEOTIDE SEQUENCE [LARGE SCALE GENOMIC DNA]</scope>
    <source>
        <strain evidence="2 3">MTEO17</strain>
    </source>
</reference>
<gene>
    <name evidence="2" type="ORF">D4A39_03440</name>
</gene>
<accession>A0A418Y2Z4</accession>
<sequence length="117" mass="12848">MSNTVINQINERYAQVSAEAKDAFEKINVAMRGAISRAEASSSELFESLVKTGEKRQKAQAKTGTKKSAKAEPTQLDQVRTRVAQALGLPTRDEVEALNKKMATLTRKVNKLAKEAK</sequence>
<dbReference type="RefSeq" id="WP_119917481.1">
    <property type="nucleotide sequence ID" value="NZ_QYYA01000001.1"/>
</dbReference>
<keyword evidence="3" id="KW-1185">Reference proteome</keyword>
<organism evidence="2 3">
    <name type="scientific">Alcanivorax profundi</name>
    <dbReference type="NCBI Taxonomy" id="2338368"/>
    <lineage>
        <taxon>Bacteria</taxon>
        <taxon>Pseudomonadati</taxon>
        <taxon>Pseudomonadota</taxon>
        <taxon>Gammaproteobacteria</taxon>
        <taxon>Oceanospirillales</taxon>
        <taxon>Alcanivoracaceae</taxon>
        <taxon>Alcanivorax</taxon>
    </lineage>
</organism>
<dbReference type="PANTHER" id="PTHR38664:SF1">
    <property type="entry name" value="SLR0058 PROTEIN"/>
    <property type="match status" value="1"/>
</dbReference>
<protein>
    <submittedName>
        <fullName evidence="2">Poly(Hydroxyalkanoate) granule-associated protein</fullName>
    </submittedName>
</protein>
<evidence type="ECO:0000313" key="3">
    <source>
        <dbReference type="Proteomes" id="UP000283734"/>
    </source>
</evidence>
<evidence type="ECO:0000313" key="2">
    <source>
        <dbReference type="EMBL" id="RJG19907.1"/>
    </source>
</evidence>
<dbReference type="InterPro" id="IPR008769">
    <property type="entry name" value="PhaF_PhaI"/>
</dbReference>
<proteinExistence type="predicted"/>
<dbReference type="PANTHER" id="PTHR38664">
    <property type="entry name" value="SLR0058 PROTEIN"/>
    <property type="match status" value="1"/>
</dbReference>
<feature type="region of interest" description="Disordered" evidence="1">
    <location>
        <begin position="53"/>
        <end position="78"/>
    </location>
</feature>
<dbReference type="EMBL" id="QYYA01000001">
    <property type="protein sequence ID" value="RJG19907.1"/>
    <property type="molecule type" value="Genomic_DNA"/>
</dbReference>